<dbReference type="InterPro" id="IPR006102">
    <property type="entry name" value="Ig-like_GH2"/>
</dbReference>
<dbReference type="RefSeq" id="WP_168519834.1">
    <property type="nucleotide sequence ID" value="NZ_JAAXLS010000027.1"/>
</dbReference>
<dbReference type="Pfam" id="PF02836">
    <property type="entry name" value="Glyco_hydro_2_C"/>
    <property type="match status" value="1"/>
</dbReference>
<dbReference type="InterPro" id="IPR036156">
    <property type="entry name" value="Beta-gal/glucu_dom_sf"/>
</dbReference>
<comment type="similarity">
    <text evidence="1">Belongs to the glycosyl hydrolase 2 family.</text>
</comment>
<organism evidence="6 7">
    <name type="scientific">Amycolatopsis acididurans</name>
    <dbReference type="NCBI Taxonomy" id="2724524"/>
    <lineage>
        <taxon>Bacteria</taxon>
        <taxon>Bacillati</taxon>
        <taxon>Actinomycetota</taxon>
        <taxon>Actinomycetes</taxon>
        <taxon>Pseudonocardiales</taxon>
        <taxon>Pseudonocardiaceae</taxon>
        <taxon>Amycolatopsis</taxon>
    </lineage>
</organism>
<evidence type="ECO:0000256" key="1">
    <source>
        <dbReference type="ARBA" id="ARBA00007401"/>
    </source>
</evidence>
<dbReference type="GO" id="GO:0016787">
    <property type="term" value="F:hydrolase activity"/>
    <property type="evidence" value="ECO:0007669"/>
    <property type="project" value="UniProtKB-KW"/>
</dbReference>
<feature type="region of interest" description="Disordered" evidence="2">
    <location>
        <begin position="600"/>
        <end position="620"/>
    </location>
</feature>
<name>A0ABX1JAJ2_9PSEU</name>
<feature type="compositionally biased region" description="Basic and acidic residues" evidence="2">
    <location>
        <begin position="602"/>
        <end position="614"/>
    </location>
</feature>
<feature type="domain" description="Glycoside hydrolase family 2 catalytic" evidence="4">
    <location>
        <begin position="328"/>
        <end position="451"/>
    </location>
</feature>
<dbReference type="Proteomes" id="UP000715441">
    <property type="component" value="Unassembled WGS sequence"/>
</dbReference>
<dbReference type="SUPFAM" id="SSF51445">
    <property type="entry name" value="(Trans)glycosidases"/>
    <property type="match status" value="1"/>
</dbReference>
<keyword evidence="7" id="KW-1185">Reference proteome</keyword>
<sequence length="620" mass="69088">MTSIESEKVCPRPQLVRSGWIDLCGQWAFTFDDEDRGLTEDWHTGAVPFDRTITVPYPPESELSGVRAPEPHAVVWYRLDFEAPMLAPGYRFILNFGAIDYTATVWINGIHVGGHEGGHTPFSVDVTEALKPGTAKQSIVVRAEDRPDDATQPRGKQDWKHEPHDIWYHRTTGIWQPVWAEVVPALHLTQLHWTSRVSAASVTCEGELASEPREPVTVAVTLKHGEEILAEQTVRVDRKHFRFGVSIPGLAHGQDRNRLLWSPEHPVLIDATVEIRPPHSSADVVGSYFGLRELGAGDGSFLLNQVPYYPRMVLQQGYWPQSHLAAPDVEALRREVELIKELGFNGVRIHQKVEDPRFLYWCDRLGLLVWGETANAYEFSANAVERLTREWLEVLRRVRSHPCIVTWVPLNESWGVPDIATVPAQAHFARSMYHLTKSIDPTRPVVSNDGWEITAADIYGIHDYSSSGPSLAARYGDGDVLARTLATGRPGGRRLVLDEVVPGRPVMLTEFGGLSPIPVTGENWFGYSTVTDAEDLVRRLDELVTAILDSPVLAGFCYTQFTDTEQERNGLVTADRKPKADPVAIRAILSRHPKGLSAEEVGAFRDEAMHKAKPADSSSA</sequence>
<evidence type="ECO:0000256" key="2">
    <source>
        <dbReference type="SAM" id="MobiDB-lite"/>
    </source>
</evidence>
<dbReference type="Gene3D" id="3.20.20.80">
    <property type="entry name" value="Glycosidases"/>
    <property type="match status" value="1"/>
</dbReference>
<evidence type="ECO:0000259" key="5">
    <source>
        <dbReference type="Pfam" id="PF02837"/>
    </source>
</evidence>
<keyword evidence="6" id="KW-0378">Hydrolase</keyword>
<accession>A0ABX1JAJ2</accession>
<dbReference type="EMBL" id="JAAXLS010000027">
    <property type="protein sequence ID" value="NKQ56807.1"/>
    <property type="molecule type" value="Genomic_DNA"/>
</dbReference>
<dbReference type="InterPro" id="IPR006104">
    <property type="entry name" value="Glyco_hydro_2_N"/>
</dbReference>
<dbReference type="InterPro" id="IPR017853">
    <property type="entry name" value="GH"/>
</dbReference>
<gene>
    <name evidence="6" type="ORF">HFP15_28440</name>
</gene>
<dbReference type="SUPFAM" id="SSF49785">
    <property type="entry name" value="Galactose-binding domain-like"/>
    <property type="match status" value="1"/>
</dbReference>
<dbReference type="Gene3D" id="2.60.120.260">
    <property type="entry name" value="Galactose-binding domain-like"/>
    <property type="match status" value="1"/>
</dbReference>
<reference evidence="6 7" key="1">
    <citation type="submission" date="2020-04" db="EMBL/GenBank/DDBJ databases">
        <title>Novel species.</title>
        <authorList>
            <person name="Teo W.F.A."/>
            <person name="Lipun K."/>
            <person name="Srisuk N."/>
            <person name="Duangmal K."/>
        </authorList>
    </citation>
    <scope>NUCLEOTIDE SEQUENCE [LARGE SCALE GENOMIC DNA]</scope>
    <source>
        <strain evidence="6 7">K13G38</strain>
    </source>
</reference>
<dbReference type="InterPro" id="IPR006103">
    <property type="entry name" value="Glyco_hydro_2_cat"/>
</dbReference>
<dbReference type="PANTHER" id="PTHR42732:SF3">
    <property type="entry name" value="HYDROLASE"/>
    <property type="match status" value="1"/>
</dbReference>
<protein>
    <submittedName>
        <fullName evidence="6">Glycoside hydrolase family 2</fullName>
    </submittedName>
</protein>
<evidence type="ECO:0000313" key="6">
    <source>
        <dbReference type="EMBL" id="NKQ56807.1"/>
    </source>
</evidence>
<feature type="domain" description="Glycosyl hydrolases family 2 sugar binding" evidence="5">
    <location>
        <begin position="23"/>
        <end position="141"/>
    </location>
</feature>
<comment type="caution">
    <text evidence="6">The sequence shown here is derived from an EMBL/GenBank/DDBJ whole genome shotgun (WGS) entry which is preliminary data.</text>
</comment>
<dbReference type="SUPFAM" id="SSF49303">
    <property type="entry name" value="beta-Galactosidase/glucuronidase domain"/>
    <property type="match status" value="1"/>
</dbReference>
<evidence type="ECO:0000259" key="3">
    <source>
        <dbReference type="Pfam" id="PF00703"/>
    </source>
</evidence>
<dbReference type="InterPro" id="IPR008979">
    <property type="entry name" value="Galactose-bd-like_sf"/>
</dbReference>
<proteinExistence type="inferred from homology"/>
<dbReference type="PANTHER" id="PTHR42732">
    <property type="entry name" value="BETA-GALACTOSIDASE"/>
    <property type="match status" value="1"/>
</dbReference>
<feature type="domain" description="Glycoside hydrolase family 2 immunoglobulin-like beta-sandwich" evidence="3">
    <location>
        <begin position="187"/>
        <end position="292"/>
    </location>
</feature>
<evidence type="ECO:0000259" key="4">
    <source>
        <dbReference type="Pfam" id="PF02836"/>
    </source>
</evidence>
<dbReference type="Pfam" id="PF02837">
    <property type="entry name" value="Glyco_hydro_2_N"/>
    <property type="match status" value="1"/>
</dbReference>
<dbReference type="InterPro" id="IPR051913">
    <property type="entry name" value="GH2_Domain-Containing"/>
</dbReference>
<evidence type="ECO:0000313" key="7">
    <source>
        <dbReference type="Proteomes" id="UP000715441"/>
    </source>
</evidence>
<dbReference type="Pfam" id="PF00703">
    <property type="entry name" value="Glyco_hydro_2"/>
    <property type="match status" value="1"/>
</dbReference>